<evidence type="ECO:0000313" key="2">
    <source>
        <dbReference type="Proteomes" id="UP000011135"/>
    </source>
</evidence>
<dbReference type="PANTHER" id="PTHR30565">
    <property type="entry name" value="PROTEIN YCIF"/>
    <property type="match status" value="1"/>
</dbReference>
<dbReference type="EMBL" id="AMZN01000055">
    <property type="protein sequence ID" value="ELR70140.1"/>
    <property type="molecule type" value="Genomic_DNA"/>
</dbReference>
<proteinExistence type="predicted"/>
<dbReference type="Pfam" id="PF05974">
    <property type="entry name" value="DUF892"/>
    <property type="match status" value="1"/>
</dbReference>
<dbReference type="PANTHER" id="PTHR30565:SF9">
    <property type="entry name" value="PROTEIN YCIF"/>
    <property type="match status" value="1"/>
</dbReference>
<dbReference type="eggNOG" id="COG3685">
    <property type="taxonomic scope" value="Bacteria"/>
</dbReference>
<dbReference type="InterPro" id="IPR012347">
    <property type="entry name" value="Ferritin-like"/>
</dbReference>
<evidence type="ECO:0000313" key="1">
    <source>
        <dbReference type="EMBL" id="ELR70140.1"/>
    </source>
</evidence>
<dbReference type="RefSeq" id="WP_009581231.1">
    <property type="nucleotide sequence ID" value="NZ_AMZN01000055.1"/>
</dbReference>
<gene>
    <name evidence="1" type="ORF">C900_03825</name>
</gene>
<dbReference type="OrthoDB" id="980945at2"/>
<keyword evidence="2" id="KW-1185">Reference proteome</keyword>
<dbReference type="STRING" id="1237149.C900_03825"/>
<dbReference type="Proteomes" id="UP000011135">
    <property type="component" value="Unassembled WGS sequence"/>
</dbReference>
<reference evidence="1 2" key="1">
    <citation type="submission" date="2012-12" db="EMBL/GenBank/DDBJ databases">
        <title>Genome assembly of Fulvivirga imtechensis AK7.</title>
        <authorList>
            <person name="Nupur N."/>
            <person name="Khatri I."/>
            <person name="Kumar R."/>
            <person name="Subramanian S."/>
            <person name="Pinnaka A."/>
        </authorList>
    </citation>
    <scope>NUCLEOTIDE SEQUENCE [LARGE SCALE GENOMIC DNA]</scope>
    <source>
        <strain evidence="1 2">AK7</strain>
    </source>
</reference>
<organism evidence="1 2">
    <name type="scientific">Fulvivirga imtechensis AK7</name>
    <dbReference type="NCBI Taxonomy" id="1237149"/>
    <lineage>
        <taxon>Bacteria</taxon>
        <taxon>Pseudomonadati</taxon>
        <taxon>Bacteroidota</taxon>
        <taxon>Cytophagia</taxon>
        <taxon>Cytophagales</taxon>
        <taxon>Fulvivirgaceae</taxon>
        <taxon>Fulvivirga</taxon>
    </lineage>
</organism>
<dbReference type="AlphaFoldDB" id="L8JMS9"/>
<name>L8JMS9_9BACT</name>
<accession>L8JMS9</accession>
<dbReference type="InterPro" id="IPR010287">
    <property type="entry name" value="DUF892_YciF-like"/>
</dbReference>
<sequence length="170" mass="19074">MQPAISNLTEALAYQLNELYDAEKKLREAIPGCLDKVKSTSLKNELRQYGESCRDKLVKLERVYNYLMKEPADNKSKIIDKLIENTKGMLASAMANEMKDVMLTACLHTINHYKIAGYSTALVFAEQLELDNAVDLLAEVLAWEKKTNSSLLDVAVYDVNTKASEYGKSS</sequence>
<dbReference type="InterPro" id="IPR047114">
    <property type="entry name" value="YciF"/>
</dbReference>
<dbReference type="InterPro" id="IPR009078">
    <property type="entry name" value="Ferritin-like_SF"/>
</dbReference>
<dbReference type="Gene3D" id="1.20.1260.10">
    <property type="match status" value="1"/>
</dbReference>
<dbReference type="SUPFAM" id="SSF47240">
    <property type="entry name" value="Ferritin-like"/>
    <property type="match status" value="1"/>
</dbReference>
<comment type="caution">
    <text evidence="1">The sequence shown here is derived from an EMBL/GenBank/DDBJ whole genome shotgun (WGS) entry which is preliminary data.</text>
</comment>
<protein>
    <submittedName>
        <fullName evidence="1">Uncharacterized protein</fullName>
    </submittedName>
</protein>